<sequence length="53" mass="5588">MDPVNLTYYAVVCGGLAAYSPTLTNRIVRLALGFGVGALSATLLPVVHFFLGF</sequence>
<keyword evidence="1" id="KW-0472">Membrane</keyword>
<organism evidence="2 3">
    <name type="scientific">Shinella granuli</name>
    <dbReference type="NCBI Taxonomy" id="323621"/>
    <lineage>
        <taxon>Bacteria</taxon>
        <taxon>Pseudomonadati</taxon>
        <taxon>Pseudomonadota</taxon>
        <taxon>Alphaproteobacteria</taxon>
        <taxon>Hyphomicrobiales</taxon>
        <taxon>Rhizobiaceae</taxon>
        <taxon>Shinella</taxon>
    </lineage>
</organism>
<keyword evidence="1" id="KW-0812">Transmembrane</keyword>
<gene>
    <name evidence="2" type="ORF">EV665_11542</name>
</gene>
<evidence type="ECO:0000313" key="2">
    <source>
        <dbReference type="EMBL" id="TCN40599.1"/>
    </source>
</evidence>
<evidence type="ECO:0000256" key="1">
    <source>
        <dbReference type="SAM" id="Phobius"/>
    </source>
</evidence>
<dbReference type="AlphaFoldDB" id="A0A4R2CN43"/>
<proteinExistence type="predicted"/>
<dbReference type="Proteomes" id="UP000295351">
    <property type="component" value="Unassembled WGS sequence"/>
</dbReference>
<accession>A0A4R2CN43</accession>
<feature type="transmembrane region" description="Helical" evidence="1">
    <location>
        <begin position="6"/>
        <end position="23"/>
    </location>
</feature>
<comment type="caution">
    <text evidence="2">The sequence shown here is derived from an EMBL/GenBank/DDBJ whole genome shotgun (WGS) entry which is preliminary data.</text>
</comment>
<name>A0A4R2CN43_SHIGR</name>
<keyword evidence="1" id="KW-1133">Transmembrane helix</keyword>
<dbReference type="RefSeq" id="WP_162853120.1">
    <property type="nucleotide sequence ID" value="NZ_BAABEI010000012.1"/>
</dbReference>
<dbReference type="EMBL" id="SLVX01000015">
    <property type="protein sequence ID" value="TCN40599.1"/>
    <property type="molecule type" value="Genomic_DNA"/>
</dbReference>
<reference evidence="2 3" key="1">
    <citation type="submission" date="2019-03" db="EMBL/GenBank/DDBJ databases">
        <title>Genomic Encyclopedia of Type Strains, Phase IV (KMG-IV): sequencing the most valuable type-strain genomes for metagenomic binning, comparative biology and taxonomic classification.</title>
        <authorList>
            <person name="Goeker M."/>
        </authorList>
    </citation>
    <scope>NUCLEOTIDE SEQUENCE [LARGE SCALE GENOMIC DNA]</scope>
    <source>
        <strain evidence="2 3">DSM 18401</strain>
    </source>
</reference>
<feature type="transmembrane region" description="Helical" evidence="1">
    <location>
        <begin position="30"/>
        <end position="51"/>
    </location>
</feature>
<protein>
    <submittedName>
        <fullName evidence="2">Uncharacterized protein</fullName>
    </submittedName>
</protein>
<keyword evidence="3" id="KW-1185">Reference proteome</keyword>
<evidence type="ECO:0000313" key="3">
    <source>
        <dbReference type="Proteomes" id="UP000295351"/>
    </source>
</evidence>